<dbReference type="EMBL" id="JBHSDC010000002">
    <property type="protein sequence ID" value="MFC4230614.1"/>
    <property type="molecule type" value="Genomic_DNA"/>
</dbReference>
<reference evidence="2" key="1">
    <citation type="journal article" date="2019" name="Int. J. Syst. Evol. Microbiol.">
        <title>The Global Catalogue of Microorganisms (GCM) 10K type strain sequencing project: providing services to taxonomists for standard genome sequencing and annotation.</title>
        <authorList>
            <consortium name="The Broad Institute Genomics Platform"/>
            <consortium name="The Broad Institute Genome Sequencing Center for Infectious Disease"/>
            <person name="Wu L."/>
            <person name="Ma J."/>
        </authorList>
    </citation>
    <scope>NUCLEOTIDE SEQUENCE [LARGE SCALE GENOMIC DNA]</scope>
    <source>
        <strain evidence="2">CECT 8010</strain>
    </source>
</reference>
<organism evidence="1 2">
    <name type="scientific">Parasediminibacterium paludis</name>
    <dbReference type="NCBI Taxonomy" id="908966"/>
    <lineage>
        <taxon>Bacteria</taxon>
        <taxon>Pseudomonadati</taxon>
        <taxon>Bacteroidota</taxon>
        <taxon>Chitinophagia</taxon>
        <taxon>Chitinophagales</taxon>
        <taxon>Chitinophagaceae</taxon>
        <taxon>Parasediminibacterium</taxon>
    </lineage>
</organism>
<dbReference type="RefSeq" id="WP_379011896.1">
    <property type="nucleotide sequence ID" value="NZ_JBHSDC010000002.1"/>
</dbReference>
<accession>A0ABV8PSQ4</accession>
<proteinExistence type="predicted"/>
<evidence type="ECO:0000313" key="2">
    <source>
        <dbReference type="Proteomes" id="UP001595906"/>
    </source>
</evidence>
<name>A0ABV8PSQ4_9BACT</name>
<protein>
    <submittedName>
        <fullName evidence="1">Uncharacterized protein</fullName>
    </submittedName>
</protein>
<sequence length="133" mass="15532">MNYEVFKSDRYFTLFDINVSHGQLLIRSQKNGNAYNIDIVFFGTTYMQVNNRLSKISIKLIESKDNPIAYNTVKEYLTYKNSNLFQLESNGEVYYIIASFVRVFENELSFNETSLNHEEKGREKEIATSIISL</sequence>
<keyword evidence="2" id="KW-1185">Reference proteome</keyword>
<gene>
    <name evidence="1" type="ORF">ACFOW1_01840</name>
</gene>
<dbReference type="Proteomes" id="UP001595906">
    <property type="component" value="Unassembled WGS sequence"/>
</dbReference>
<comment type="caution">
    <text evidence="1">The sequence shown here is derived from an EMBL/GenBank/DDBJ whole genome shotgun (WGS) entry which is preliminary data.</text>
</comment>
<evidence type="ECO:0000313" key="1">
    <source>
        <dbReference type="EMBL" id="MFC4230614.1"/>
    </source>
</evidence>